<dbReference type="InterPro" id="IPR057736">
    <property type="entry name" value="SAF_PseI/NeuA/NeuB"/>
</dbReference>
<dbReference type="SUPFAM" id="SSF51269">
    <property type="entry name" value="AFP III-like domain"/>
    <property type="match status" value="1"/>
</dbReference>
<dbReference type="STRING" id="7370.A0A1I8MJ54"/>
<dbReference type="InterPro" id="IPR013132">
    <property type="entry name" value="PseI/NeuA/B-like_N"/>
</dbReference>
<evidence type="ECO:0000313" key="2">
    <source>
        <dbReference type="EnsemblMetazoa" id="MDOA005437-PA"/>
    </source>
</evidence>
<dbReference type="SMART" id="SM00858">
    <property type="entry name" value="SAF"/>
    <property type="match status" value="1"/>
</dbReference>
<dbReference type="AlphaFoldDB" id="A0A1I8MJ54"/>
<feature type="domain" description="AFP-like" evidence="1">
    <location>
        <begin position="323"/>
        <end position="382"/>
    </location>
</feature>
<dbReference type="InterPro" id="IPR036732">
    <property type="entry name" value="AFP_Neu5c_C_sf"/>
</dbReference>
<name>A0A1I8MJ54_MUSDO</name>
<protein>
    <recommendedName>
        <fullName evidence="1">AFP-like domain-containing protein</fullName>
    </recommendedName>
</protein>
<dbReference type="PANTHER" id="PTHR42966">
    <property type="entry name" value="N-ACETYLNEURAMINATE SYNTHASE"/>
    <property type="match status" value="1"/>
</dbReference>
<dbReference type="KEGG" id="mde:101899077"/>
<organism evidence="2">
    <name type="scientific">Musca domestica</name>
    <name type="common">House fly</name>
    <dbReference type="NCBI Taxonomy" id="7370"/>
    <lineage>
        <taxon>Eukaryota</taxon>
        <taxon>Metazoa</taxon>
        <taxon>Ecdysozoa</taxon>
        <taxon>Arthropoda</taxon>
        <taxon>Hexapoda</taxon>
        <taxon>Insecta</taxon>
        <taxon>Pterygota</taxon>
        <taxon>Neoptera</taxon>
        <taxon>Endopterygota</taxon>
        <taxon>Diptera</taxon>
        <taxon>Brachycera</taxon>
        <taxon>Muscomorpha</taxon>
        <taxon>Muscoidea</taxon>
        <taxon>Muscidae</taxon>
        <taxon>Musca</taxon>
    </lineage>
</organism>
<dbReference type="InterPro" id="IPR013785">
    <property type="entry name" value="Aldolase_TIM"/>
</dbReference>
<evidence type="ECO:0000259" key="1">
    <source>
        <dbReference type="PROSITE" id="PS50844"/>
    </source>
</evidence>
<dbReference type="eggNOG" id="ENOG502QR5J">
    <property type="taxonomic scope" value="Eukaryota"/>
</dbReference>
<dbReference type="InterPro" id="IPR051690">
    <property type="entry name" value="PseI-like"/>
</dbReference>
<dbReference type="InterPro" id="IPR006190">
    <property type="entry name" value="SAF_AFP_Neu5Ac"/>
</dbReference>
<dbReference type="PROSITE" id="PS50844">
    <property type="entry name" value="AFP_LIKE"/>
    <property type="match status" value="1"/>
</dbReference>
<dbReference type="Pfam" id="PF08666">
    <property type="entry name" value="SAF"/>
    <property type="match status" value="1"/>
</dbReference>
<dbReference type="InterPro" id="IPR013974">
    <property type="entry name" value="SAF"/>
</dbReference>
<accession>A0A1I8MJ54</accession>
<dbReference type="GO" id="GO:0047444">
    <property type="term" value="F:N-acylneuraminate-9-phosphate synthase activity"/>
    <property type="evidence" value="ECO:0007669"/>
    <property type="project" value="TreeGrafter"/>
</dbReference>
<sequence>MKMVFLQLGQSLIQRDGDRVYVIAEIGQNHQGSLEVAKRMIVEAWEAGCDCVKFQKSCLSAKFTKSALQRKYDGPNSWGKTYGEHKAFLEFSMEQYKDIQEFCKTLGIDFTASAMDVVSLHQMDSMNVPFIKIGSGDANNFPLLKQAAALQTPLVISTGMQTFETVDRIVQIMESANKRNFALMHCVSSYPTEPQNCELPRILWLKEKYPNIVIGYSGHEMGIEISTAAVLLGARIVERHFTLDRNQKGSDHKCSLEPLQMKNLVCGIKSLKHTLNSSTSLTITETISLLDESADVRNALKCSTIEKIMMPCEMNCRDKLGKTLVAAKDLPKGHIISPADLCVKVSEPNGISAEYIDDVVGLQLTQSVSVDEPLFWDHMNNEM</sequence>
<dbReference type="Pfam" id="PF03102">
    <property type="entry name" value="NeuB"/>
    <property type="match status" value="1"/>
</dbReference>
<dbReference type="PANTHER" id="PTHR42966:SF1">
    <property type="entry name" value="SIALIC ACID SYNTHASE"/>
    <property type="match status" value="1"/>
</dbReference>
<proteinExistence type="predicted"/>
<reference evidence="2" key="1">
    <citation type="submission" date="2020-05" db="UniProtKB">
        <authorList>
            <consortium name="EnsemblMetazoa"/>
        </authorList>
    </citation>
    <scope>IDENTIFICATION</scope>
    <source>
        <strain evidence="2">Aabys</strain>
    </source>
</reference>
<dbReference type="VEuPathDB" id="VectorBase:MDOA005437"/>
<dbReference type="EnsemblMetazoa" id="MDOA005437-RA">
    <property type="protein sequence ID" value="MDOA005437-PA"/>
    <property type="gene ID" value="MDOA005437"/>
</dbReference>
<dbReference type="GO" id="GO:0016051">
    <property type="term" value="P:carbohydrate biosynthetic process"/>
    <property type="evidence" value="ECO:0007669"/>
    <property type="project" value="InterPro"/>
</dbReference>
<gene>
    <name evidence="2" type="primary">101899077</name>
</gene>
<dbReference type="Gene3D" id="3.90.1210.10">
    <property type="entry name" value="Antifreeze-like/N-acetylneuraminic acid synthase C-terminal domain"/>
    <property type="match status" value="1"/>
</dbReference>
<dbReference type="CDD" id="cd11615">
    <property type="entry name" value="SAF_NeuB_like"/>
    <property type="match status" value="1"/>
</dbReference>
<dbReference type="Gene3D" id="3.20.20.70">
    <property type="entry name" value="Aldolase class I"/>
    <property type="match status" value="1"/>
</dbReference>
<dbReference type="VEuPathDB" id="VectorBase:MDOMA2_018385"/>
<dbReference type="RefSeq" id="XP_005188374.3">
    <property type="nucleotide sequence ID" value="XM_005188317.4"/>
</dbReference>
<dbReference type="OrthoDB" id="9928645at2759"/>
<dbReference type="SUPFAM" id="SSF51569">
    <property type="entry name" value="Aldolase"/>
    <property type="match status" value="1"/>
</dbReference>